<dbReference type="PANTHER" id="PTHR30570">
    <property type="entry name" value="PERIPLASMIC PHOSPHATE BINDING COMPONENT OF PHOSPHATE ABC TRANSPORTER"/>
    <property type="match status" value="1"/>
</dbReference>
<sequence>MRRPRAAAGVLLAVLLVLTGCSTQGQDATDVVSDQQARAYQREVSEKERLAKAEADLPSRPSGVVDVDGSTRGSLTTDEANRYEATGTSTAVNVANNGEDQAFQELCAGRVDLVDSARPISRAEWDACRSVGLDVVQFQIAAEAIVVAIKSETDVGGDCLTMDQVRDIYRAGSPVVNWGQVGLDDVPLRVGGPNQDNNAFGFFGRYVLDAPQPSLTNLRSDYSSFENDEGARRFVVGSKHDARVASRFVDMARRRSQAQQALTGARDELASANEELAAARAERAKGIRDKRSRADQAKDIARVDAAVERRRAARARVDRLHDRYRVWVDRVKRTEDARKLVATYRGHVAYFRFSYYELFEDQLRPFEITRPDGQRNCIFPSQSTITSGEYPLSRQLLITTTTRSLGRREVSDFLKHYLARAQDAAVAARLVPLPDQTVLVQRAWLTGDSSPLLVTPDDQADSPGSPTASEKPAR</sequence>
<dbReference type="Proteomes" id="UP000523955">
    <property type="component" value="Unassembled WGS sequence"/>
</dbReference>
<dbReference type="EMBL" id="JACKXE010000001">
    <property type="protein sequence ID" value="MBB6627273.1"/>
    <property type="molecule type" value="Genomic_DNA"/>
</dbReference>
<dbReference type="RefSeq" id="WP_185252451.1">
    <property type="nucleotide sequence ID" value="NZ_JACKXE010000001.1"/>
</dbReference>
<comment type="caution">
    <text evidence="6">The sequence shown here is derived from an EMBL/GenBank/DDBJ whole genome shotgun (WGS) entry which is preliminary data.</text>
</comment>
<evidence type="ECO:0000259" key="5">
    <source>
        <dbReference type="Pfam" id="PF12849"/>
    </source>
</evidence>
<dbReference type="Pfam" id="PF12849">
    <property type="entry name" value="PBP_like_2"/>
    <property type="match status" value="1"/>
</dbReference>
<reference evidence="6 7" key="1">
    <citation type="submission" date="2020-08" db="EMBL/GenBank/DDBJ databases">
        <authorList>
            <person name="Seo M.-J."/>
        </authorList>
    </citation>
    <scope>NUCLEOTIDE SEQUENCE [LARGE SCALE GENOMIC DNA]</scope>
    <source>
        <strain evidence="6 7">KIGAM211</strain>
    </source>
</reference>
<evidence type="ECO:0000256" key="1">
    <source>
        <dbReference type="ARBA" id="ARBA00022729"/>
    </source>
</evidence>
<feature type="domain" description="PBP" evidence="5">
    <location>
        <begin position="74"/>
        <end position="404"/>
    </location>
</feature>
<dbReference type="InterPro" id="IPR024370">
    <property type="entry name" value="PBP_domain"/>
</dbReference>
<feature type="signal peptide" evidence="4">
    <location>
        <begin position="1"/>
        <end position="25"/>
    </location>
</feature>
<feature type="chain" id="PRO_5039084186" evidence="4">
    <location>
        <begin position="26"/>
        <end position="474"/>
    </location>
</feature>
<organism evidence="6 7">
    <name type="scientific">Nocardioides luti</name>
    <dbReference type="NCBI Taxonomy" id="2761101"/>
    <lineage>
        <taxon>Bacteria</taxon>
        <taxon>Bacillati</taxon>
        <taxon>Actinomycetota</taxon>
        <taxon>Actinomycetes</taxon>
        <taxon>Propionibacteriales</taxon>
        <taxon>Nocardioidaceae</taxon>
        <taxon>Nocardioides</taxon>
    </lineage>
</organism>
<accession>A0A7X0RFB9</accession>
<evidence type="ECO:0000256" key="4">
    <source>
        <dbReference type="SAM" id="SignalP"/>
    </source>
</evidence>
<dbReference type="AlphaFoldDB" id="A0A7X0RFB9"/>
<evidence type="ECO:0000313" key="6">
    <source>
        <dbReference type="EMBL" id="MBB6627273.1"/>
    </source>
</evidence>
<dbReference type="PROSITE" id="PS51257">
    <property type="entry name" value="PROKAR_LIPOPROTEIN"/>
    <property type="match status" value="1"/>
</dbReference>
<feature type="region of interest" description="Disordered" evidence="3">
    <location>
        <begin position="451"/>
        <end position="474"/>
    </location>
</feature>
<dbReference type="Gene3D" id="3.40.190.10">
    <property type="entry name" value="Periplasmic binding protein-like II"/>
    <property type="match status" value="4"/>
</dbReference>
<evidence type="ECO:0000256" key="3">
    <source>
        <dbReference type="SAM" id="MobiDB-lite"/>
    </source>
</evidence>
<keyword evidence="7" id="KW-1185">Reference proteome</keyword>
<dbReference type="InterPro" id="IPR050811">
    <property type="entry name" value="Phosphate_ABC_transporter"/>
</dbReference>
<dbReference type="PANTHER" id="PTHR30570:SF1">
    <property type="entry name" value="PHOSPHATE-BINDING PROTEIN PSTS"/>
    <property type="match status" value="1"/>
</dbReference>
<keyword evidence="1 4" id="KW-0732">Signal</keyword>
<dbReference type="SUPFAM" id="SSF53850">
    <property type="entry name" value="Periplasmic binding protein-like II"/>
    <property type="match status" value="2"/>
</dbReference>
<feature type="coiled-coil region" evidence="2">
    <location>
        <begin position="255"/>
        <end position="323"/>
    </location>
</feature>
<proteinExistence type="predicted"/>
<evidence type="ECO:0000313" key="7">
    <source>
        <dbReference type="Proteomes" id="UP000523955"/>
    </source>
</evidence>
<evidence type="ECO:0000256" key="2">
    <source>
        <dbReference type="SAM" id="Coils"/>
    </source>
</evidence>
<gene>
    <name evidence="6" type="ORF">H5V45_08055</name>
</gene>
<name>A0A7X0RFB9_9ACTN</name>
<feature type="region of interest" description="Disordered" evidence="3">
    <location>
        <begin position="50"/>
        <end position="75"/>
    </location>
</feature>
<keyword evidence="2" id="KW-0175">Coiled coil</keyword>
<protein>
    <submittedName>
        <fullName evidence="6">Substrate-binding domain-containing protein</fullName>
    </submittedName>
</protein>